<proteinExistence type="predicted"/>
<dbReference type="InterPro" id="IPR011990">
    <property type="entry name" value="TPR-like_helical_dom_sf"/>
</dbReference>
<feature type="region of interest" description="Disordered" evidence="1">
    <location>
        <begin position="1249"/>
        <end position="1274"/>
    </location>
</feature>
<protein>
    <submittedName>
        <fullName evidence="2">Uncharacterized protein</fullName>
    </submittedName>
</protein>
<gene>
    <name evidence="2" type="ORF">AWC38_SpisGene14430</name>
</gene>
<feature type="region of interest" description="Disordered" evidence="1">
    <location>
        <begin position="1020"/>
        <end position="1128"/>
    </location>
</feature>
<evidence type="ECO:0000313" key="2">
    <source>
        <dbReference type="EMBL" id="PFX21093.1"/>
    </source>
</evidence>
<dbReference type="Pfam" id="PF13424">
    <property type="entry name" value="TPR_12"/>
    <property type="match status" value="1"/>
</dbReference>
<sequence>MDLLDRIEFLKSTIYHLQQGNLVQAKKSLQKNHQYFQDLTPCELSKQTLQEIEVINKAEEISIGNVAWSLRTGAILLPQTSSKNNVFVRFVNVVGAVALITIYVDIAEKVLDQLKEYIEQAEESVVSLGVALNNLGCVYIVKGSYQKAKFSLQRALEVVKEGKQCVTAEETIVTIGNNLRLVYQAQRSHIADFQLQNVSRFPIQPRIIAVVYYNEALTSVYNRNLRRALGELENLKKFCETELDQSKGLLTCILLKIRSVCLMLQASNASTTAIDSKILTLQGLKELVDVSTDFSLDFLVTIVETVADIHLYQGNLDLVCSYFSYLVPVVRERCGADHPTLASILSKQGIVFLHLENVAHSRQCFTAALEIFTGTFGAVHPDVLECNAGLARLELLAGSEEKSIIHSQRVLENVERICQVSFERQLKPNVLELYQRGRRALSPDTDGEEQGKCQSLASEFGVEIARVLNQYQPGDLDDCPGVHLDSEDCVDSSVSQLPEDLCAKLCFNWLKAGLRLFNLGVKQSVAFLFLSCTYASMLYDHCDCSEVILVKVIFLVCHLKSKTSQTFPEVQERLKTEFGRLKNFIEEKANRVDKPGRKTIFFDKNTNLMIALALVLQSFIEMEMYEMVNTVHSLFTLLSNQQSPQITHVLLVEEIRFALYISNIQCRGKQFMHDLIFLTPLGVMYNRKITDKNDEDAPYNFQSKELTKSQHEDDNLGERGSTKIFKTLVLKSDNTQWKGPCRFLVECPITRGIDVSALNHINAFSVNALEDSLPHLLLCSHQNIEFSTQYFIELELLDSSETSLSGIYGRFSLLKLLLSAAKDRSEFETQSPVLVNTENTCEGSLEFILQDIVFAKLLFGKLLKQILTNEDELGEVVNVVVKDSQLVFIIQGPPIGQIVMQCHENTIKVRTQLIHLSQSLRKVEIVQEEVPLCNCSLIEMVIADKMEKCARNFGIHFETQSDKSRCIASNLLGNARDISMRGHQMLELQHKAERPGRFTSPPPLPLRQSFLSESWTQTDSLSIPSTSDLSTQTDLSHSDESKNAVEPTSSSSEVSSSSSLPSSSFSLSSSSSSLSSPSSSSGEESTEEISSGPRSEPAEKGKSSVHSVSSCASELKKSGREVPKFANSEEESFSMAYPSVLEFKYTSNDTEKGETNQPPPVLPLNLKVETNGKLCESKKHLDKCIHTDDWLRHSMDDEVDGSVKSAARNITEIQNCQPHSSTGSVEPPFQRERAVADNLPRLNTDKMKRHGGAVAAATTSRCNDDTDEDRPNKECKIHSRPLKVSQERKSMNEGDLSGRTQNTRHGTFLGFEGGGQDPSCSERGLSYKNLESISYWNDKDAKPEKVRPRGDDMQNTIDEKESNSFGINPCFLARHADDSSITTAIDDIGNTKENANGWSSKTFSRHQGSSCFNNEQGSQSIYSFQAPSFGSGHLQTLSSDVPGIVVVPPYAVANDDTLLAQTPLSPQQRKVNNQCTDPVVQRERNCDFKVMNGNPARVTNTTTITQGMVSPETEISALPQGAKNRNLTWERRTVANQDTDNQGPLGVLNNSSLQSCDDSLADLERRVAETCSFVQNTLKEREVKEKAMKEKERRKKEERARKEQQARERREREAREQERDTFLSALFVAINKRSTRTPTPVPDVKQSSRHISALYANTSQAQTKIHITAKNVGSAASSRTAPSIVMCVTFVWTNGWKADIPVEKIQDMTSAASVWRMRSVAVKFCHAHTRFTESVQLQ</sequence>
<accession>A0A2B4RWC9</accession>
<feature type="compositionally biased region" description="Low complexity" evidence="1">
    <location>
        <begin position="1104"/>
        <end position="1113"/>
    </location>
</feature>
<feature type="region of interest" description="Disordered" evidence="1">
    <location>
        <begin position="1584"/>
        <end position="1617"/>
    </location>
</feature>
<feature type="compositionally biased region" description="Low complexity" evidence="1">
    <location>
        <begin position="1025"/>
        <end position="1035"/>
    </location>
</feature>
<feature type="region of interest" description="Disordered" evidence="1">
    <location>
        <begin position="1285"/>
        <end position="1304"/>
    </location>
</feature>
<evidence type="ECO:0000256" key="1">
    <source>
        <dbReference type="SAM" id="MobiDB-lite"/>
    </source>
</evidence>
<reference evidence="3" key="1">
    <citation type="journal article" date="2017" name="bioRxiv">
        <title>Comparative analysis of the genomes of Stylophora pistillata and Acropora digitifera provides evidence for extensive differences between species of corals.</title>
        <authorList>
            <person name="Voolstra C.R."/>
            <person name="Li Y."/>
            <person name="Liew Y.J."/>
            <person name="Baumgarten S."/>
            <person name="Zoccola D."/>
            <person name="Flot J.-F."/>
            <person name="Tambutte S."/>
            <person name="Allemand D."/>
            <person name="Aranda M."/>
        </authorList>
    </citation>
    <scope>NUCLEOTIDE SEQUENCE [LARGE SCALE GENOMIC DNA]</scope>
</reference>
<dbReference type="SUPFAM" id="SSF48452">
    <property type="entry name" value="TPR-like"/>
    <property type="match status" value="2"/>
</dbReference>
<name>A0A2B4RWC9_STYPI</name>
<comment type="caution">
    <text evidence="2">The sequence shown here is derived from an EMBL/GenBank/DDBJ whole genome shotgun (WGS) entry which is preliminary data.</text>
</comment>
<feature type="compositionally biased region" description="Low complexity" evidence="1">
    <location>
        <begin position="1046"/>
        <end position="1091"/>
    </location>
</feature>
<dbReference type="InterPro" id="IPR019734">
    <property type="entry name" value="TPR_rpt"/>
</dbReference>
<keyword evidence="3" id="KW-1185">Reference proteome</keyword>
<feature type="region of interest" description="Disordered" evidence="1">
    <location>
        <begin position="1341"/>
        <end position="1360"/>
    </location>
</feature>
<feature type="compositionally biased region" description="Basic and acidic residues" evidence="1">
    <location>
        <begin position="1114"/>
        <end position="1123"/>
    </location>
</feature>
<organism evidence="2 3">
    <name type="scientific">Stylophora pistillata</name>
    <name type="common">Smooth cauliflower coral</name>
    <dbReference type="NCBI Taxonomy" id="50429"/>
    <lineage>
        <taxon>Eukaryota</taxon>
        <taxon>Metazoa</taxon>
        <taxon>Cnidaria</taxon>
        <taxon>Anthozoa</taxon>
        <taxon>Hexacorallia</taxon>
        <taxon>Scleractinia</taxon>
        <taxon>Astrocoeniina</taxon>
        <taxon>Pocilloporidae</taxon>
        <taxon>Stylophora</taxon>
    </lineage>
</organism>
<dbReference type="Proteomes" id="UP000225706">
    <property type="component" value="Unassembled WGS sequence"/>
</dbReference>
<dbReference type="SMART" id="SM00028">
    <property type="entry name" value="TPR"/>
    <property type="match status" value="2"/>
</dbReference>
<dbReference type="Gene3D" id="1.25.40.10">
    <property type="entry name" value="Tetratricopeptide repeat domain"/>
    <property type="match status" value="2"/>
</dbReference>
<evidence type="ECO:0000313" key="3">
    <source>
        <dbReference type="Proteomes" id="UP000225706"/>
    </source>
</evidence>
<dbReference type="EMBL" id="LSMT01000291">
    <property type="protein sequence ID" value="PFX21093.1"/>
    <property type="molecule type" value="Genomic_DNA"/>
</dbReference>